<dbReference type="InterPro" id="IPR002686">
    <property type="entry name" value="Transposase_17"/>
</dbReference>
<organism evidence="2 3">
    <name type="scientific">Blautia massiliensis</name>
    <name type="common">ex Durand et al. 2017</name>
    <dbReference type="NCBI Taxonomy" id="1737424"/>
    <lineage>
        <taxon>Bacteria</taxon>
        <taxon>Bacillati</taxon>
        <taxon>Bacillota</taxon>
        <taxon>Clostridia</taxon>
        <taxon>Lachnospirales</taxon>
        <taxon>Lachnospiraceae</taxon>
        <taxon>Blautia</taxon>
    </lineage>
</organism>
<dbReference type="Pfam" id="PF01797">
    <property type="entry name" value="Y1_Tnp"/>
    <property type="match status" value="1"/>
</dbReference>
<name>A0AAW5CQ05_9FIRM</name>
<dbReference type="NCBIfam" id="NF033573">
    <property type="entry name" value="transpos_IS200"/>
    <property type="match status" value="1"/>
</dbReference>
<dbReference type="GO" id="GO:0006313">
    <property type="term" value="P:DNA transposition"/>
    <property type="evidence" value="ECO:0007669"/>
    <property type="project" value="InterPro"/>
</dbReference>
<dbReference type="PANTHER" id="PTHR33360:SF4">
    <property type="entry name" value="TRANSPOSASE IS200-LIKE PROTEIN"/>
    <property type="match status" value="1"/>
</dbReference>
<evidence type="ECO:0000313" key="2">
    <source>
        <dbReference type="EMBL" id="MCG5033684.1"/>
    </source>
</evidence>
<feature type="domain" description="Transposase IS200-like" evidence="1">
    <location>
        <begin position="17"/>
        <end position="138"/>
    </location>
</feature>
<dbReference type="Proteomes" id="UP001200089">
    <property type="component" value="Unassembled WGS sequence"/>
</dbReference>
<dbReference type="GO" id="GO:0003677">
    <property type="term" value="F:DNA binding"/>
    <property type="evidence" value="ECO:0007669"/>
    <property type="project" value="InterPro"/>
</dbReference>
<evidence type="ECO:0000259" key="1">
    <source>
        <dbReference type="SMART" id="SM01321"/>
    </source>
</evidence>
<proteinExistence type="predicted"/>
<dbReference type="SMART" id="SM01321">
    <property type="entry name" value="Y1_Tnp"/>
    <property type="match status" value="1"/>
</dbReference>
<dbReference type="PANTHER" id="PTHR33360">
    <property type="entry name" value="TRANSPOSASE FOR INSERTION SEQUENCE ELEMENT IS200"/>
    <property type="match status" value="1"/>
</dbReference>
<dbReference type="AlphaFoldDB" id="A0AAW5CQ05"/>
<gene>
    <name evidence="2" type="primary">tnpA</name>
    <name evidence="2" type="ORF">L0P48_08680</name>
</gene>
<reference evidence="2" key="1">
    <citation type="submission" date="2022-01" db="EMBL/GenBank/DDBJ databases">
        <title>Collection of gut derived symbiotic bacterial strains cultured from healthy donors.</title>
        <authorList>
            <person name="Lin H."/>
            <person name="Kohout C."/>
            <person name="Waligurski E."/>
            <person name="Pamer E.G."/>
        </authorList>
    </citation>
    <scope>NUCLEOTIDE SEQUENCE</scope>
    <source>
        <strain evidence="2">DFI.1.11</strain>
    </source>
</reference>
<dbReference type="InterPro" id="IPR036515">
    <property type="entry name" value="Transposase_17_sf"/>
</dbReference>
<dbReference type="EMBL" id="JAKNDE010000009">
    <property type="protein sequence ID" value="MCG5033684.1"/>
    <property type="molecule type" value="Genomic_DNA"/>
</dbReference>
<dbReference type="RefSeq" id="WP_173758913.1">
    <property type="nucleotide sequence ID" value="NZ_JABMID010000076.1"/>
</dbReference>
<sequence length="156" mass="18584">MNKKETDGKYSRRAHSVCCLTYHAVFVIKYRRKVIDDEIMEFMKNHTKYLIEDRFKGKMLEFNGEEDHIHILFELPPAAAPSVIICSLKTQLSKEVRKRYIEQIQGKLWKDSFWSDSYFLSTTGGASLESLEEYIRQQGIEKPERPKRKYTKRKRK</sequence>
<protein>
    <submittedName>
        <fullName evidence="2">IS200/IS605 family transposase</fullName>
    </submittedName>
</protein>
<dbReference type="Gene3D" id="3.30.70.1290">
    <property type="entry name" value="Transposase IS200-like"/>
    <property type="match status" value="1"/>
</dbReference>
<dbReference type="GO" id="GO:0004803">
    <property type="term" value="F:transposase activity"/>
    <property type="evidence" value="ECO:0007669"/>
    <property type="project" value="InterPro"/>
</dbReference>
<evidence type="ECO:0000313" key="3">
    <source>
        <dbReference type="Proteomes" id="UP001200089"/>
    </source>
</evidence>
<comment type="caution">
    <text evidence="2">The sequence shown here is derived from an EMBL/GenBank/DDBJ whole genome shotgun (WGS) entry which is preliminary data.</text>
</comment>
<accession>A0AAW5CQ05</accession>
<dbReference type="SUPFAM" id="SSF143422">
    <property type="entry name" value="Transposase IS200-like"/>
    <property type="match status" value="1"/>
</dbReference>